<dbReference type="PANTHER" id="PTHR32071:SF81">
    <property type="entry name" value="PROPIONATE CATABOLISM OPERON REGULATORY PROTEIN"/>
    <property type="match status" value="1"/>
</dbReference>
<dbReference type="Pfam" id="PF25601">
    <property type="entry name" value="AAA_lid_14"/>
    <property type="match status" value="1"/>
</dbReference>
<dbReference type="Pfam" id="PF01590">
    <property type="entry name" value="GAF"/>
    <property type="match status" value="1"/>
</dbReference>
<keyword evidence="8" id="KW-1185">Reference proteome</keyword>
<dbReference type="InterPro" id="IPR003593">
    <property type="entry name" value="AAA+_ATPase"/>
</dbReference>
<dbReference type="Pfam" id="PF02954">
    <property type="entry name" value="HTH_8"/>
    <property type="match status" value="1"/>
</dbReference>
<gene>
    <name evidence="7" type="ORF">RR42_s0948</name>
</gene>
<dbReference type="Pfam" id="PF00158">
    <property type="entry name" value="Sigma54_activat"/>
    <property type="match status" value="1"/>
</dbReference>
<protein>
    <submittedName>
        <fullName evidence="7">Sigma-54 dependent transcriptional activator</fullName>
    </submittedName>
</protein>
<dbReference type="AlphaFoldDB" id="A0A0C4YHR0"/>
<feature type="domain" description="Sigma-54 factor interaction" evidence="6">
    <location>
        <begin position="345"/>
        <end position="575"/>
    </location>
</feature>
<keyword evidence="3" id="KW-0805">Transcription regulation</keyword>
<dbReference type="PROSITE" id="PS50045">
    <property type="entry name" value="SIGMA54_INTERACT_4"/>
    <property type="match status" value="1"/>
</dbReference>
<dbReference type="InterPro" id="IPR009057">
    <property type="entry name" value="Homeodomain-like_sf"/>
</dbReference>
<dbReference type="PRINTS" id="PR01590">
    <property type="entry name" value="HTHFIS"/>
</dbReference>
<dbReference type="InterPro" id="IPR027417">
    <property type="entry name" value="P-loop_NTPase"/>
</dbReference>
<name>A0A0C4YHR0_9BURK</name>
<dbReference type="FunFam" id="3.40.50.300:FF:000006">
    <property type="entry name" value="DNA-binding transcriptional regulator NtrC"/>
    <property type="match status" value="1"/>
</dbReference>
<dbReference type="EMBL" id="CP010537">
    <property type="protein sequence ID" value="AJG22538.1"/>
    <property type="molecule type" value="Genomic_DNA"/>
</dbReference>
<sequence length="689" mass="75237">MPARALEQMFSRPENDGRVMSAWERFQCGREADSSTLRRLIDDSWRRCQQASVNPDRANAPLPMSEDKLHLLRDQCAELLGASTPVMALARDFLTETGTVMVLTDARGTVLNLEGDTSTLGAAENVHLISGANWSEPACGTNAIGTTLEIGQPVQIHSAEHYCEGIKRWSCSATVIRDPLDNSTLGVLDVSGLTTSYSRHALALVVSTAARIEGRLAQTELDIRCSLLEACIERVTDNMSDGVILFDRRGRAIKANGLATQMLAELGRADGRPAGPRLTEITIGGNGVPITLPAWASRDWLEPVMVSGRQVGALLTLPFHQRARGTARSVPEPVAASSDRSFERVIGHSAAIQQTISRARHLGKSRVPVLLLGETGVGKEVFARGIHEANADKSAPFVALNCGGLSRELLSSELFGHAEGSFTGAKRGGMIGKIEAADGGTLFLDEIGEMPIDLQPHFLRVLEESEVYRLGENKARKVSFRLIAATHRDLRRQISDGNFRMDLFYRIAVTSINIPPLRERADDIPLLADHYLKLLSRQHGLESVQVTPGVLERLQDYAWPGNVREFRNVIENMLLTAGNTLITEADLPVELFQPQAGDRERMAVDNGRRPRVLTRLEAAERRALYEAIRQCQGNMTAVARHLGIARSTLYLKLERFGLDGVVDELRSSASGGQVIPDKPPGCFAASFAS</sequence>
<dbReference type="InterPro" id="IPR003018">
    <property type="entry name" value="GAF"/>
</dbReference>
<keyword evidence="5" id="KW-0804">Transcription</keyword>
<dbReference type="PROSITE" id="PS00676">
    <property type="entry name" value="SIGMA54_INTERACT_2"/>
    <property type="match status" value="1"/>
</dbReference>
<dbReference type="STRING" id="68895.RR42_s0948"/>
<dbReference type="RefSeq" id="WP_052494965.1">
    <property type="nucleotide sequence ID" value="NZ_CP010537.1"/>
</dbReference>
<dbReference type="SMART" id="SM00382">
    <property type="entry name" value="AAA"/>
    <property type="match status" value="1"/>
</dbReference>
<dbReference type="InterPro" id="IPR002078">
    <property type="entry name" value="Sigma_54_int"/>
</dbReference>
<dbReference type="Gene3D" id="3.30.450.40">
    <property type="match status" value="1"/>
</dbReference>
<dbReference type="InterPro" id="IPR058031">
    <property type="entry name" value="AAA_lid_NorR"/>
</dbReference>
<evidence type="ECO:0000256" key="5">
    <source>
        <dbReference type="ARBA" id="ARBA00023163"/>
    </source>
</evidence>
<keyword evidence="1" id="KW-0547">Nucleotide-binding</keyword>
<dbReference type="GO" id="GO:0043565">
    <property type="term" value="F:sequence-specific DNA binding"/>
    <property type="evidence" value="ECO:0007669"/>
    <property type="project" value="InterPro"/>
</dbReference>
<dbReference type="InterPro" id="IPR025943">
    <property type="entry name" value="Sigma_54_int_dom_ATP-bd_2"/>
</dbReference>
<accession>A0A0C4YHR0</accession>
<dbReference type="KEGG" id="cbw:RR42_s0948"/>
<reference evidence="7 8" key="1">
    <citation type="journal article" date="2015" name="Genome Announc.">
        <title>Complete Genome Sequence of Cupriavidus basilensis 4G11, Isolated from the Oak Ridge Field Research Center Site.</title>
        <authorList>
            <person name="Ray J."/>
            <person name="Waters R.J."/>
            <person name="Skerker J.M."/>
            <person name="Kuehl J.V."/>
            <person name="Price M.N."/>
            <person name="Huang J."/>
            <person name="Chakraborty R."/>
            <person name="Arkin A.P."/>
            <person name="Deutschbauer A."/>
        </authorList>
    </citation>
    <scope>NUCLEOTIDE SEQUENCE [LARGE SCALE GENOMIC DNA]</scope>
    <source>
        <strain evidence="7">4G11</strain>
    </source>
</reference>
<dbReference type="Gene3D" id="3.40.50.300">
    <property type="entry name" value="P-loop containing nucleotide triphosphate hydrolases"/>
    <property type="match status" value="1"/>
</dbReference>
<dbReference type="PROSITE" id="PS00675">
    <property type="entry name" value="SIGMA54_INTERACT_1"/>
    <property type="match status" value="1"/>
</dbReference>
<dbReference type="CDD" id="cd00009">
    <property type="entry name" value="AAA"/>
    <property type="match status" value="1"/>
</dbReference>
<organism evidence="7 8">
    <name type="scientific">Cupriavidus basilensis</name>
    <dbReference type="NCBI Taxonomy" id="68895"/>
    <lineage>
        <taxon>Bacteria</taxon>
        <taxon>Pseudomonadati</taxon>
        <taxon>Pseudomonadota</taxon>
        <taxon>Betaproteobacteria</taxon>
        <taxon>Burkholderiales</taxon>
        <taxon>Burkholderiaceae</taxon>
        <taxon>Cupriavidus</taxon>
    </lineage>
</organism>
<dbReference type="Gene3D" id="1.10.8.60">
    <property type="match status" value="1"/>
</dbReference>
<dbReference type="SUPFAM" id="SSF52540">
    <property type="entry name" value="P-loop containing nucleoside triphosphate hydrolases"/>
    <property type="match status" value="1"/>
</dbReference>
<dbReference type="Gene3D" id="1.10.10.60">
    <property type="entry name" value="Homeodomain-like"/>
    <property type="match status" value="1"/>
</dbReference>
<dbReference type="SUPFAM" id="SSF46689">
    <property type="entry name" value="Homeodomain-like"/>
    <property type="match status" value="1"/>
</dbReference>
<evidence type="ECO:0000313" key="7">
    <source>
        <dbReference type="EMBL" id="AJG22538.1"/>
    </source>
</evidence>
<evidence type="ECO:0000313" key="8">
    <source>
        <dbReference type="Proteomes" id="UP000031843"/>
    </source>
</evidence>
<dbReference type="InterPro" id="IPR002197">
    <property type="entry name" value="HTH_Fis"/>
</dbReference>
<evidence type="ECO:0000259" key="6">
    <source>
        <dbReference type="PROSITE" id="PS50045"/>
    </source>
</evidence>
<dbReference type="InterPro" id="IPR025662">
    <property type="entry name" value="Sigma_54_int_dom_ATP-bd_1"/>
</dbReference>
<evidence type="ECO:0000256" key="2">
    <source>
        <dbReference type="ARBA" id="ARBA00022840"/>
    </source>
</evidence>
<dbReference type="GO" id="GO:0005524">
    <property type="term" value="F:ATP binding"/>
    <property type="evidence" value="ECO:0007669"/>
    <property type="project" value="UniProtKB-KW"/>
</dbReference>
<dbReference type="GO" id="GO:0006355">
    <property type="term" value="P:regulation of DNA-templated transcription"/>
    <property type="evidence" value="ECO:0007669"/>
    <property type="project" value="InterPro"/>
</dbReference>
<proteinExistence type="predicted"/>
<dbReference type="Proteomes" id="UP000031843">
    <property type="component" value="Chromosome secondary"/>
</dbReference>
<evidence type="ECO:0000256" key="1">
    <source>
        <dbReference type="ARBA" id="ARBA00022741"/>
    </source>
</evidence>
<dbReference type="PANTHER" id="PTHR32071">
    <property type="entry name" value="TRANSCRIPTIONAL REGULATORY PROTEIN"/>
    <property type="match status" value="1"/>
</dbReference>
<evidence type="ECO:0000256" key="3">
    <source>
        <dbReference type="ARBA" id="ARBA00023015"/>
    </source>
</evidence>
<evidence type="ECO:0000256" key="4">
    <source>
        <dbReference type="ARBA" id="ARBA00023125"/>
    </source>
</evidence>
<keyword evidence="4" id="KW-0238">DNA-binding</keyword>
<keyword evidence="2" id="KW-0067">ATP-binding</keyword>
<dbReference type="InterPro" id="IPR029016">
    <property type="entry name" value="GAF-like_dom_sf"/>
</dbReference>